<gene>
    <name evidence="11" type="primary">atpB</name>
    <name evidence="13" type="ORF">SMD27_13935</name>
</gene>
<feature type="transmembrane region" description="Helical" evidence="11">
    <location>
        <begin position="230"/>
        <end position="259"/>
    </location>
</feature>
<dbReference type="InterPro" id="IPR023011">
    <property type="entry name" value="ATP_synth_F0_asu_AS"/>
</dbReference>
<feature type="transmembrane region" description="Helical" evidence="11">
    <location>
        <begin position="50"/>
        <end position="68"/>
    </location>
</feature>
<dbReference type="HAMAP" id="MF_01393">
    <property type="entry name" value="ATP_synth_a_bact"/>
    <property type="match status" value="1"/>
</dbReference>
<evidence type="ECO:0000313" key="13">
    <source>
        <dbReference type="EMBL" id="MDY0883947.1"/>
    </source>
</evidence>
<evidence type="ECO:0000256" key="12">
    <source>
        <dbReference type="RuleBase" id="RU000483"/>
    </source>
</evidence>
<feature type="transmembrane region" description="Helical" evidence="11">
    <location>
        <begin position="104"/>
        <end position="122"/>
    </location>
</feature>
<dbReference type="NCBIfam" id="TIGR01131">
    <property type="entry name" value="ATP_synt_6_or_A"/>
    <property type="match status" value="1"/>
</dbReference>
<dbReference type="PANTHER" id="PTHR11410">
    <property type="entry name" value="ATP SYNTHASE SUBUNIT A"/>
    <property type="match status" value="1"/>
</dbReference>
<evidence type="ECO:0000256" key="11">
    <source>
        <dbReference type="HAMAP-Rule" id="MF_01393"/>
    </source>
</evidence>
<dbReference type="PROSITE" id="PS00449">
    <property type="entry name" value="ATPASE_A"/>
    <property type="match status" value="1"/>
</dbReference>
<evidence type="ECO:0000256" key="9">
    <source>
        <dbReference type="ARBA" id="ARBA00023136"/>
    </source>
</evidence>
<dbReference type="EMBL" id="JAXCLW010000003">
    <property type="protein sequence ID" value="MDY0883947.1"/>
    <property type="molecule type" value="Genomic_DNA"/>
</dbReference>
<keyword evidence="6 11" id="KW-0375">Hydrogen ion transport</keyword>
<keyword evidence="9 11" id="KW-0472">Membrane</keyword>
<proteinExistence type="inferred from homology"/>
<feature type="transmembrane region" description="Helical" evidence="11">
    <location>
        <begin position="169"/>
        <end position="187"/>
    </location>
</feature>
<dbReference type="Gene3D" id="1.20.120.220">
    <property type="entry name" value="ATP synthase, F0 complex, subunit A"/>
    <property type="match status" value="1"/>
</dbReference>
<comment type="subcellular location">
    <subcellularLocation>
        <location evidence="11 12">Cell membrane</location>
        <topology evidence="11 12">Multi-pass membrane protein</topology>
    </subcellularLocation>
    <subcellularLocation>
        <location evidence="1">Membrane</location>
        <topology evidence="1">Multi-pass membrane protein</topology>
    </subcellularLocation>
</comment>
<evidence type="ECO:0000313" key="14">
    <source>
        <dbReference type="Proteomes" id="UP001279642"/>
    </source>
</evidence>
<keyword evidence="11" id="KW-1003">Cell membrane</keyword>
<comment type="function">
    <text evidence="11 12">Key component of the proton channel; it plays a direct role in the translocation of protons across the membrane.</text>
</comment>
<comment type="similarity">
    <text evidence="2 11 12">Belongs to the ATPase A chain family.</text>
</comment>
<sequence>MKPGPAGPYENGVGIVAAQEHHSPLEQFRIEHIGGHLSLGGYDISFNNSALWMLIAVAAITVFMLIGIRKQAVVPGRWQALVEFLYDFVANMLKENVGSEGRKYFPWVFSIFMFVLFCNLFGLLPKSFTVTSHIIVTFALAMMVFLIVTAIGFIRHGFHFLSFFVPKGAPVWLLPLMIPIEVISYFIRPMSLSVRLFANMVAGHVMLVVLGSFVLPLGLAGAYISGIVPVAAITAIIGLEFLIACLQAYVFTILTCIYLNDAVHMHH</sequence>
<keyword evidence="10 11" id="KW-0066">ATP synthesis</keyword>
<evidence type="ECO:0000256" key="3">
    <source>
        <dbReference type="ARBA" id="ARBA00022448"/>
    </source>
</evidence>
<evidence type="ECO:0000256" key="7">
    <source>
        <dbReference type="ARBA" id="ARBA00022989"/>
    </source>
</evidence>
<dbReference type="InterPro" id="IPR045083">
    <property type="entry name" value="ATP_synth_F0_asu_bact/mt"/>
</dbReference>
<name>A0ABU5EC49_9PROT</name>
<dbReference type="Pfam" id="PF00119">
    <property type="entry name" value="ATP-synt_A"/>
    <property type="match status" value="1"/>
</dbReference>
<dbReference type="PANTHER" id="PTHR11410:SF0">
    <property type="entry name" value="ATP SYNTHASE SUBUNIT A"/>
    <property type="match status" value="1"/>
</dbReference>
<keyword evidence="8 11" id="KW-0406">Ion transport</keyword>
<feature type="transmembrane region" description="Helical" evidence="11">
    <location>
        <begin position="199"/>
        <end position="224"/>
    </location>
</feature>
<reference evidence="13 14" key="1">
    <citation type="journal article" date="2016" name="Antonie Van Leeuwenhoek">
        <title>Dongia soli sp. nov., isolated from soil from Dokdo, Korea.</title>
        <authorList>
            <person name="Kim D.U."/>
            <person name="Lee H."/>
            <person name="Kim H."/>
            <person name="Kim S.G."/>
            <person name="Ka J.O."/>
        </authorList>
    </citation>
    <scope>NUCLEOTIDE SEQUENCE [LARGE SCALE GENOMIC DNA]</scope>
    <source>
        <strain evidence="13 14">D78</strain>
    </source>
</reference>
<keyword evidence="3 11" id="KW-0813">Transport</keyword>
<keyword evidence="7 11" id="KW-1133">Transmembrane helix</keyword>
<evidence type="ECO:0000256" key="4">
    <source>
        <dbReference type="ARBA" id="ARBA00022547"/>
    </source>
</evidence>
<keyword evidence="14" id="KW-1185">Reference proteome</keyword>
<evidence type="ECO:0000256" key="1">
    <source>
        <dbReference type="ARBA" id="ARBA00004141"/>
    </source>
</evidence>
<evidence type="ECO:0000256" key="5">
    <source>
        <dbReference type="ARBA" id="ARBA00022692"/>
    </source>
</evidence>
<evidence type="ECO:0000256" key="6">
    <source>
        <dbReference type="ARBA" id="ARBA00022781"/>
    </source>
</evidence>
<evidence type="ECO:0000256" key="8">
    <source>
        <dbReference type="ARBA" id="ARBA00023065"/>
    </source>
</evidence>
<organism evidence="13 14">
    <name type="scientific">Dongia soli</name>
    <dbReference type="NCBI Taxonomy" id="600628"/>
    <lineage>
        <taxon>Bacteria</taxon>
        <taxon>Pseudomonadati</taxon>
        <taxon>Pseudomonadota</taxon>
        <taxon>Alphaproteobacteria</taxon>
        <taxon>Rhodospirillales</taxon>
        <taxon>Dongiaceae</taxon>
        <taxon>Dongia</taxon>
    </lineage>
</organism>
<dbReference type="PRINTS" id="PR00123">
    <property type="entry name" value="ATPASEA"/>
</dbReference>
<keyword evidence="4 11" id="KW-0138">CF(0)</keyword>
<dbReference type="SUPFAM" id="SSF81336">
    <property type="entry name" value="F1F0 ATP synthase subunit A"/>
    <property type="match status" value="1"/>
</dbReference>
<dbReference type="NCBIfam" id="NF004482">
    <property type="entry name" value="PRK05815.2-4"/>
    <property type="match status" value="1"/>
</dbReference>
<protein>
    <recommendedName>
        <fullName evidence="11 12">ATP synthase subunit a</fullName>
    </recommendedName>
    <alternativeName>
        <fullName evidence="11">ATP synthase F0 sector subunit a</fullName>
    </alternativeName>
    <alternativeName>
        <fullName evidence="11">F-ATPase subunit 6</fullName>
    </alternativeName>
</protein>
<dbReference type="InterPro" id="IPR035908">
    <property type="entry name" value="F0_ATP_A_sf"/>
</dbReference>
<dbReference type="InterPro" id="IPR000568">
    <property type="entry name" value="ATP_synth_F0_asu"/>
</dbReference>
<keyword evidence="5 11" id="KW-0812">Transmembrane</keyword>
<feature type="transmembrane region" description="Helical" evidence="11">
    <location>
        <begin position="134"/>
        <end position="154"/>
    </location>
</feature>
<dbReference type="Proteomes" id="UP001279642">
    <property type="component" value="Unassembled WGS sequence"/>
</dbReference>
<evidence type="ECO:0000256" key="2">
    <source>
        <dbReference type="ARBA" id="ARBA00006810"/>
    </source>
</evidence>
<dbReference type="CDD" id="cd00310">
    <property type="entry name" value="ATP-synt_Fo_a_6"/>
    <property type="match status" value="1"/>
</dbReference>
<comment type="caution">
    <text evidence="13">The sequence shown here is derived from an EMBL/GenBank/DDBJ whole genome shotgun (WGS) entry which is preliminary data.</text>
</comment>
<evidence type="ECO:0000256" key="10">
    <source>
        <dbReference type="ARBA" id="ARBA00023310"/>
    </source>
</evidence>
<accession>A0ABU5EC49</accession>